<dbReference type="PANTHER" id="PTHR31636">
    <property type="entry name" value="OSJNBA0084A10.13 PROTEIN-RELATED"/>
    <property type="match status" value="1"/>
</dbReference>
<accession>A0A068V0B3</accession>
<protein>
    <recommendedName>
        <fullName evidence="7">Scarecrow-like protein 14</fullName>
    </recommendedName>
</protein>
<keyword evidence="6" id="KW-1185">Reference proteome</keyword>
<dbReference type="PhylomeDB" id="A0A068V0B3"/>
<evidence type="ECO:0008006" key="7">
    <source>
        <dbReference type="Google" id="ProtNLM"/>
    </source>
</evidence>
<dbReference type="OMA" id="WMVLNAV"/>
<feature type="region of interest" description="Disordered" evidence="4">
    <location>
        <begin position="176"/>
        <end position="206"/>
    </location>
</feature>
<organism evidence="5 6">
    <name type="scientific">Coffea canephora</name>
    <name type="common">Robusta coffee</name>
    <dbReference type="NCBI Taxonomy" id="49390"/>
    <lineage>
        <taxon>Eukaryota</taxon>
        <taxon>Viridiplantae</taxon>
        <taxon>Streptophyta</taxon>
        <taxon>Embryophyta</taxon>
        <taxon>Tracheophyta</taxon>
        <taxon>Spermatophyta</taxon>
        <taxon>Magnoliopsida</taxon>
        <taxon>eudicotyledons</taxon>
        <taxon>Gunneridae</taxon>
        <taxon>Pentapetalae</taxon>
        <taxon>asterids</taxon>
        <taxon>lamiids</taxon>
        <taxon>Gentianales</taxon>
        <taxon>Rubiaceae</taxon>
        <taxon>Ixoroideae</taxon>
        <taxon>Gardenieae complex</taxon>
        <taxon>Bertiereae - Coffeeae clade</taxon>
        <taxon>Coffeeae</taxon>
        <taxon>Coffea</taxon>
    </lineage>
</organism>
<dbReference type="EMBL" id="HG739163">
    <property type="protein sequence ID" value="CDP14101.1"/>
    <property type="molecule type" value="Genomic_DNA"/>
</dbReference>
<dbReference type="InterPro" id="IPR005202">
    <property type="entry name" value="TF_GRAS"/>
</dbReference>
<proteinExistence type="inferred from homology"/>
<feature type="region of interest" description="Leucine repeat II (LRII)" evidence="3">
    <location>
        <begin position="429"/>
        <end position="461"/>
    </location>
</feature>
<name>A0A068V0B3_COFCA</name>
<evidence type="ECO:0000256" key="1">
    <source>
        <dbReference type="ARBA" id="ARBA00023015"/>
    </source>
</evidence>
<dbReference type="InParanoid" id="A0A068V0B3"/>
<comment type="similarity">
    <text evidence="3">Belongs to the GRAS family.</text>
</comment>
<feature type="compositionally biased region" description="Polar residues" evidence="4">
    <location>
        <begin position="836"/>
        <end position="848"/>
    </location>
</feature>
<feature type="region of interest" description="Leucine repeat I (LRI)" evidence="3">
    <location>
        <begin position="270"/>
        <end position="330"/>
    </location>
</feature>
<dbReference type="Proteomes" id="UP000295252">
    <property type="component" value="Chromosome I"/>
</dbReference>
<keyword evidence="1" id="KW-0805">Transcription regulation</keyword>
<reference evidence="6" key="1">
    <citation type="journal article" date="2014" name="Science">
        <title>The coffee genome provides insight into the convergent evolution of caffeine biosynthesis.</title>
        <authorList>
            <person name="Denoeud F."/>
            <person name="Carretero-Paulet L."/>
            <person name="Dereeper A."/>
            <person name="Droc G."/>
            <person name="Guyot R."/>
            <person name="Pietrella M."/>
            <person name="Zheng C."/>
            <person name="Alberti A."/>
            <person name="Anthony F."/>
            <person name="Aprea G."/>
            <person name="Aury J.M."/>
            <person name="Bento P."/>
            <person name="Bernard M."/>
            <person name="Bocs S."/>
            <person name="Campa C."/>
            <person name="Cenci A."/>
            <person name="Combes M.C."/>
            <person name="Crouzillat D."/>
            <person name="Da Silva C."/>
            <person name="Daddiego L."/>
            <person name="De Bellis F."/>
            <person name="Dussert S."/>
            <person name="Garsmeur O."/>
            <person name="Gayraud T."/>
            <person name="Guignon V."/>
            <person name="Jahn K."/>
            <person name="Jamilloux V."/>
            <person name="Joet T."/>
            <person name="Labadie K."/>
            <person name="Lan T."/>
            <person name="Leclercq J."/>
            <person name="Lepelley M."/>
            <person name="Leroy T."/>
            <person name="Li L.T."/>
            <person name="Librado P."/>
            <person name="Lopez L."/>
            <person name="Munoz A."/>
            <person name="Noel B."/>
            <person name="Pallavicini A."/>
            <person name="Perrotta G."/>
            <person name="Poncet V."/>
            <person name="Pot D."/>
            <person name="Priyono X."/>
            <person name="Rigoreau M."/>
            <person name="Rouard M."/>
            <person name="Rozas J."/>
            <person name="Tranchant-Dubreuil C."/>
            <person name="VanBuren R."/>
            <person name="Zhang Q."/>
            <person name="Andrade A.C."/>
            <person name="Argout X."/>
            <person name="Bertrand B."/>
            <person name="de Kochko A."/>
            <person name="Graziosi G."/>
            <person name="Henry R.J."/>
            <person name="Jayarama X."/>
            <person name="Ming R."/>
            <person name="Nagai C."/>
            <person name="Rounsley S."/>
            <person name="Sankoff D."/>
            <person name="Giuliano G."/>
            <person name="Albert V.A."/>
            <person name="Wincker P."/>
            <person name="Lashermes P."/>
        </authorList>
    </citation>
    <scope>NUCLEOTIDE SEQUENCE [LARGE SCALE GENOMIC DNA]</scope>
    <source>
        <strain evidence="6">cv. DH200-94</strain>
    </source>
</reference>
<comment type="caution">
    <text evidence="3">Lacks conserved residue(s) required for the propagation of feature annotation.</text>
</comment>
<feature type="region of interest" description="Leucine repeat II (LRII)" evidence="3">
    <location>
        <begin position="1144"/>
        <end position="1176"/>
    </location>
</feature>
<dbReference type="OrthoDB" id="47276at2759"/>
<evidence type="ECO:0000313" key="5">
    <source>
        <dbReference type="EMBL" id="CDP14101.1"/>
    </source>
</evidence>
<feature type="short sequence motif" description="VHIID" evidence="3">
    <location>
        <begin position="379"/>
        <end position="383"/>
    </location>
</feature>
<feature type="region of interest" description="SAW" evidence="3">
    <location>
        <begin position="568"/>
        <end position="643"/>
    </location>
</feature>
<keyword evidence="2" id="KW-0804">Transcription</keyword>
<dbReference type="STRING" id="49390.A0A068V0B3"/>
<feature type="region of interest" description="Disordered" evidence="4">
    <location>
        <begin position="805"/>
        <end position="848"/>
    </location>
</feature>
<evidence type="ECO:0000256" key="2">
    <source>
        <dbReference type="ARBA" id="ARBA00023163"/>
    </source>
</evidence>
<gene>
    <name evidence="5" type="ORF">GSCOC_T00039310001</name>
</gene>
<feature type="region of interest" description="Leucine repeat I (LRI)" evidence="3">
    <location>
        <begin position="985"/>
        <end position="1045"/>
    </location>
</feature>
<feature type="region of interest" description="SAW" evidence="3">
    <location>
        <begin position="1283"/>
        <end position="1358"/>
    </location>
</feature>
<evidence type="ECO:0000313" key="6">
    <source>
        <dbReference type="Proteomes" id="UP000295252"/>
    </source>
</evidence>
<sequence>MLMEENLEEQQSMSTDPLALQAAEKSLYEILGKNYPHSPRATFVTALENNAHTPDGFSESSSNHVTNCSDSGSNSAASWPIPELSELSGKQVQCLHMLKNSTICGNGQVASLTDENLIPSFYSNHETMMLFKKGLEEGKKFLPSGNQLIVDLDKHTLSLKLELLAEKKKDEVEKLAEISGGRKHQNQDDDDSLGGRSNKQSATSEEEVELSELLDRVLLHADSKGLEADSDVDVEQPNGSFKTLSRSKFLHRSRVGMSPEKRLGAEGEALDLFGLLISCAQFVAADDHRTATEKLKQIRQHVSCLGDPHQRLAFILVNALEARLAGTGRDLHVALTSKRISTADQLKAYRVYLCSPLRPTFSFFANEMILEAASRATILHIVDFGITFGFQWPTLIQQLSNRDGGPPKLRITGIDFPQPGFRPAESMQQTGHRLAKYCARFNVPFEYQAIATRNWDKITIEELKLTRNEVLAVACQFGLKNISDDMVEGECPRDAVLSLIRAMNPDILVTDVLSAQLSGPFFLTRFRDALSFFFTMFDAIDNNLPRKDAQRRKFEQEFLGTQLLNIVACEGLARVERCETYRKWHARYNRAGFRQLPLNQDLLKELRGKVKKAYHKDFMLDEDGCWLLQGWKGKIIIMVYCFCKINGNQSEHFLEIKDWELRNILWRKLKLHKEFNFFFLNCVKKETDYQGGTEGISFLESLDPVNGFGFDGASVYASLRSEDPSSYAPFYNMSSELDFPDEHEFYPVLKYINQMLMEENVDEQPSMSHDPLAIQAAEKSFYEILGENYSPSPLETSVAALERNAQTPEGFSESSSKDSRNSSRSSTSAAPSPSSFQTNSIESPPQLKNLTICGDGQVRSLTDKNLISCFYSDNRTMLQFKKGLEEGNKFLPTGNQLEEKLNNGLQGRKHQYLDDSDSYIGRSNKQSALYEEDAELSETIERALLYGDIKPSHGFSETLHNDQLLHRSHVGKSQTERQVTDGGPFDLIAMLISCAQFVASDDHSTANEQLKLLRQHASRSGDPHQRLAFIFVNALEARLAGNGHDLHAALTSKPMATSEELKALRVFLCSPFRQIYAFFANKMILEAASNATTLHIVDFGITFGFQWPNLIQRLSKKDGGPPKLRITGINFPQPGLRPATKIEQTGHRLAKYCKRFNVPFEYQAIATRNWEKITIEELKLKRNEVLAVVFQFDSKNILDELVGNECPRDAILSLIRTMNPDILVTEVLSAQLSGPFFLSRFREALFFFSTIFDVLDNNLPRKDGQRMKFEQEFLGTEIFNIVACEGLARVERCETYKQWQARYKRAGFRQLPLNQDLMKELRSKTKEGYHKDFMFDEDGCWLLQGWKGKVICACSSWVPA</sequence>
<evidence type="ECO:0000256" key="4">
    <source>
        <dbReference type="SAM" id="MobiDB-lite"/>
    </source>
</evidence>
<feature type="compositionally biased region" description="Low complexity" evidence="4">
    <location>
        <begin position="822"/>
        <end position="835"/>
    </location>
</feature>
<dbReference type="PROSITE" id="PS50985">
    <property type="entry name" value="GRAS"/>
    <property type="match status" value="2"/>
</dbReference>
<dbReference type="Pfam" id="PF03514">
    <property type="entry name" value="GRAS"/>
    <property type="match status" value="2"/>
</dbReference>
<dbReference type="Gramene" id="CDP14101">
    <property type="protein sequence ID" value="CDP14101"/>
    <property type="gene ID" value="GSCOC_T00039310001"/>
</dbReference>
<evidence type="ECO:0000256" key="3">
    <source>
        <dbReference type="PROSITE-ProRule" id="PRU01191"/>
    </source>
</evidence>
<feature type="short sequence motif" description="VHIID" evidence="3">
    <location>
        <begin position="1094"/>
        <end position="1098"/>
    </location>
</feature>